<dbReference type="Pfam" id="PF02518">
    <property type="entry name" value="HATPase_c"/>
    <property type="match status" value="1"/>
</dbReference>
<comment type="cofactor">
    <cofactor evidence="2">
        <name>Mg(2+)</name>
        <dbReference type="ChEBI" id="CHEBI:18420"/>
    </cofactor>
</comment>
<comment type="subunit">
    <text evidence="10 11">Heterotetramer composed of ParC and ParE.</text>
</comment>
<dbReference type="InterPro" id="IPR013506">
    <property type="entry name" value="Topo_IIA_bsu_dom2"/>
</dbReference>
<gene>
    <name evidence="13" type="primary">gyrB</name>
    <name evidence="11" type="synonym">parE</name>
    <name evidence="13" type="ORF">MGR_0619</name>
</gene>
<evidence type="ECO:0000256" key="2">
    <source>
        <dbReference type="ARBA" id="ARBA00001946"/>
    </source>
</evidence>
<feature type="site" description="Interaction with DNA" evidence="11">
    <location>
        <position position="616"/>
    </location>
</feature>
<evidence type="ECO:0000256" key="5">
    <source>
        <dbReference type="ARBA" id="ARBA00022840"/>
    </source>
</evidence>
<evidence type="ECO:0000256" key="8">
    <source>
        <dbReference type="ARBA" id="ARBA00023125"/>
    </source>
</evidence>
<organism evidence="13">
    <name type="scientific">Magnetospirillum gryphiswaldense</name>
    <dbReference type="NCBI Taxonomy" id="55518"/>
    <lineage>
        <taxon>Bacteria</taxon>
        <taxon>Pseudomonadati</taxon>
        <taxon>Pseudomonadota</taxon>
        <taxon>Alphaproteobacteria</taxon>
        <taxon>Rhodospirillales</taxon>
        <taxon>Rhodospirillaceae</taxon>
        <taxon>Magnetospirillum</taxon>
    </lineage>
</organism>
<dbReference type="InterPro" id="IPR001241">
    <property type="entry name" value="Topo_IIA"/>
</dbReference>
<evidence type="ECO:0000256" key="6">
    <source>
        <dbReference type="ARBA" id="ARBA00022842"/>
    </source>
</evidence>
<dbReference type="GO" id="GO:0046872">
    <property type="term" value="F:metal ion binding"/>
    <property type="evidence" value="ECO:0007669"/>
    <property type="project" value="UniProtKB-KW"/>
</dbReference>
<dbReference type="PROSITE" id="PS50880">
    <property type="entry name" value="TOPRIM"/>
    <property type="match status" value="1"/>
</dbReference>
<dbReference type="InterPro" id="IPR020568">
    <property type="entry name" value="Ribosomal_Su5_D2-typ_SF"/>
</dbReference>
<keyword evidence="5 11" id="KW-0067">ATP-binding</keyword>
<feature type="domain" description="Toprim" evidence="12">
    <location>
        <begin position="530"/>
        <end position="644"/>
    </location>
</feature>
<evidence type="ECO:0000259" key="12">
    <source>
        <dbReference type="PROSITE" id="PS50880"/>
    </source>
</evidence>
<dbReference type="InterPro" id="IPR006171">
    <property type="entry name" value="TOPRIM_dom"/>
</dbReference>
<dbReference type="Gene3D" id="3.30.565.10">
    <property type="entry name" value="Histidine kinase-like ATPase, C-terminal domain"/>
    <property type="match status" value="1"/>
</dbReference>
<dbReference type="AlphaFoldDB" id="A4TXD6"/>
<dbReference type="GO" id="GO:0007059">
    <property type="term" value="P:chromosome segregation"/>
    <property type="evidence" value="ECO:0007669"/>
    <property type="project" value="UniProtKB-UniRule"/>
</dbReference>
<dbReference type="SMART" id="SM00387">
    <property type="entry name" value="HATPase_c"/>
    <property type="match status" value="1"/>
</dbReference>
<evidence type="ECO:0000256" key="4">
    <source>
        <dbReference type="ARBA" id="ARBA00022741"/>
    </source>
</evidence>
<dbReference type="PRINTS" id="PR01159">
    <property type="entry name" value="DNAGYRASEB"/>
</dbReference>
<dbReference type="InterPro" id="IPR003594">
    <property type="entry name" value="HATPase_dom"/>
</dbReference>
<feature type="binding site" evidence="11">
    <location>
        <position position="175"/>
    </location>
    <ligand>
        <name>ATP</name>
        <dbReference type="ChEBI" id="CHEBI:30616"/>
    </ligand>
</feature>
<dbReference type="Pfam" id="PF00986">
    <property type="entry name" value="DNA_gyraseB_C"/>
    <property type="match status" value="1"/>
</dbReference>
<comment type="function">
    <text evidence="11">Topoisomerase IV is essential for chromosome segregation. It relaxes supercoiled DNA. Performs the decatenation events required during the replication of a circular DNA molecule.</text>
</comment>
<accession>A4TXD6</accession>
<dbReference type="InterPro" id="IPR002288">
    <property type="entry name" value="DNA_gyrase_B_C"/>
</dbReference>
<keyword evidence="9 11" id="KW-0413">Isomerase</keyword>
<feature type="binding site" evidence="11">
    <location>
        <begin position="217"/>
        <end position="223"/>
    </location>
    <ligand>
        <name>ATP</name>
        <dbReference type="ChEBI" id="CHEBI:30616"/>
    </ligand>
</feature>
<reference evidence="13" key="1">
    <citation type="journal article" date="2007" name="J. Bacteriol.">
        <title>Comparative genome analysis of four magnetotactic bacteria reveals a complex set of group-specific genes implicated in magnetosome biomineralization and function.</title>
        <authorList>
            <person name="Richter M."/>
            <person name="Kube M."/>
            <person name="Bazylinski D.A."/>
            <person name="Lombardot T."/>
            <person name="Gloeckner F.O."/>
            <person name="Reinhardt R."/>
            <person name="Schueler D."/>
        </authorList>
    </citation>
    <scope>NUCLEOTIDE SEQUENCE</scope>
    <source>
        <strain evidence="13">MSR-1</strain>
    </source>
</reference>
<feature type="binding site" evidence="11">
    <location>
        <position position="450"/>
    </location>
    <ligand>
        <name>ATP</name>
        <dbReference type="ChEBI" id="CHEBI:30616"/>
    </ligand>
</feature>
<dbReference type="InterPro" id="IPR013760">
    <property type="entry name" value="Topo_IIA-like_dom_sf"/>
</dbReference>
<evidence type="ECO:0000256" key="10">
    <source>
        <dbReference type="ARBA" id="ARBA00063644"/>
    </source>
</evidence>
<dbReference type="SUPFAM" id="SSF56719">
    <property type="entry name" value="Type II DNA topoisomerase"/>
    <property type="match status" value="1"/>
</dbReference>
<proteinExistence type="inferred from homology"/>
<dbReference type="InterPro" id="IPR018522">
    <property type="entry name" value="TopoIIA_CS"/>
</dbReference>
<dbReference type="InterPro" id="IPR013759">
    <property type="entry name" value="Topo_IIA_B_C"/>
</dbReference>
<evidence type="ECO:0000256" key="3">
    <source>
        <dbReference type="ARBA" id="ARBA00022723"/>
    </source>
</evidence>
<dbReference type="CDD" id="cd00822">
    <property type="entry name" value="TopoII_Trans_DNA_gyrase"/>
    <property type="match status" value="1"/>
</dbReference>
<protein>
    <recommendedName>
        <fullName evidence="11">DNA topoisomerase 4 subunit B</fullName>
        <ecNumber evidence="11">5.6.2.2</ecNumber>
    </recommendedName>
    <alternativeName>
        <fullName evidence="11">Topoisomerase IV subunit B</fullName>
    </alternativeName>
</protein>
<feature type="site" description="Interaction with DNA" evidence="11">
    <location>
        <position position="564"/>
    </location>
</feature>
<evidence type="ECO:0000313" key="13">
    <source>
        <dbReference type="EMBL" id="CAM75293.1"/>
    </source>
</evidence>
<dbReference type="GO" id="GO:0003677">
    <property type="term" value="F:DNA binding"/>
    <property type="evidence" value="ECO:0007669"/>
    <property type="project" value="UniProtKB-UniRule"/>
</dbReference>
<keyword evidence="8 11" id="KW-0238">DNA-binding</keyword>
<dbReference type="SMART" id="SM00433">
    <property type="entry name" value="TOP2c"/>
    <property type="match status" value="1"/>
</dbReference>
<dbReference type="SUPFAM" id="SSF55874">
    <property type="entry name" value="ATPase domain of HSP90 chaperone/DNA topoisomerase II/histidine kinase"/>
    <property type="match status" value="1"/>
</dbReference>
<sequence>MLSTATVTTMPLARCSAWVPPARSIWASSQPPKMAPCGLVSAGMATVRMDNRPLGAVVVSMLSLISCPNILYRFGATLQQALAPDQCSPIMPPMSDLFQQLAPKGTEYSAKDIEVLEGLEPVRRRPGMYIGGTDDRALHHLVAEVLDNSMDEAVAGHASWIELELDVSGHATVRDNGRGIPVDPHPKFPDKSALEVILTTLHSGGKFGGDAYKVSGGLHGVGVSVVNALSDSLVVEVARDRQLWRQSFSKGAPLGPLSLVGPVQNRRGTALRFHPDPEIFGDRARLKARTLYRMARSKAYLFRGVQIRWKCDPLLIDDGDDIPAEDILHFPNGLADFLAAVMKDRPLVTRGFFAGTAPLADDMGQVEWALVWPDDDEDGFVNTYCNTVPTPEGGTHEAGLRNALTKGLRGYGDLLGNKKAGQVTAEDVMGGACVLVSLFIRDPQFQGQTKEKLVSTEATRLVENAIKDHFDHWLSADPESGKALMARLIEKAEERLRKKVAKETSRKTATKKLRLPGKLADCSRQVNVGTELFLVEGDSAGGSAKQGRNRETQAILPLKGKILNVASASADKLRANQEIKDLMEALGCGSRESFDAEKLRYERIIIMTDADVDGAHIASLLMTFFYQEMPELIRTGHLFLAMPPLYRLAHGQTVIYARDDSHKDELMKTVFAGKKNIEISRFKGLGEMPPAQLKETTMNPANRTLIRVTIPAGRTEEDQEEAKDVANLVETLMGKKPELRFHYIQKHAKFARDLDV</sequence>
<keyword evidence="7 11" id="KW-0799">Topoisomerase</keyword>
<dbReference type="InterPro" id="IPR036890">
    <property type="entry name" value="HATPase_C_sf"/>
</dbReference>
<evidence type="ECO:0000256" key="9">
    <source>
        <dbReference type="ARBA" id="ARBA00023235"/>
    </source>
</evidence>
<comment type="catalytic activity">
    <reaction evidence="1 11">
        <text>ATP-dependent breakage, passage and rejoining of double-stranded DNA.</text>
        <dbReference type="EC" id="5.6.2.2"/>
    </reaction>
</comment>
<dbReference type="Gene3D" id="3.30.230.10">
    <property type="match status" value="1"/>
</dbReference>
<evidence type="ECO:0000256" key="11">
    <source>
        <dbReference type="HAMAP-Rule" id="MF_00938"/>
    </source>
</evidence>
<dbReference type="FunFam" id="3.40.50.670:FF:000006">
    <property type="entry name" value="DNA topoisomerase (ATP-hydrolyzing)"/>
    <property type="match status" value="1"/>
</dbReference>
<dbReference type="GO" id="GO:0005694">
    <property type="term" value="C:chromosome"/>
    <property type="evidence" value="ECO:0007669"/>
    <property type="project" value="InterPro"/>
</dbReference>
<dbReference type="GO" id="GO:0003918">
    <property type="term" value="F:DNA topoisomerase type II (double strand cut, ATP-hydrolyzing) activity"/>
    <property type="evidence" value="ECO:0007669"/>
    <property type="project" value="UniProtKB-UniRule"/>
</dbReference>
<dbReference type="GO" id="GO:0006265">
    <property type="term" value="P:DNA topological change"/>
    <property type="evidence" value="ECO:0007669"/>
    <property type="project" value="UniProtKB-UniRule"/>
</dbReference>
<dbReference type="Gene3D" id="3.40.50.670">
    <property type="match status" value="1"/>
</dbReference>
<dbReference type="SUPFAM" id="SSF54211">
    <property type="entry name" value="Ribosomal protein S5 domain 2-like"/>
    <property type="match status" value="1"/>
</dbReference>
<dbReference type="PROSITE" id="PS00177">
    <property type="entry name" value="TOPOISOMERASE_II"/>
    <property type="match status" value="1"/>
</dbReference>
<dbReference type="Pfam" id="PF01751">
    <property type="entry name" value="Toprim"/>
    <property type="match status" value="1"/>
</dbReference>
<feature type="site" description="Interaction with DNA" evidence="11">
    <location>
        <position position="740"/>
    </location>
</feature>
<dbReference type="GO" id="GO:0005524">
    <property type="term" value="F:ATP binding"/>
    <property type="evidence" value="ECO:0007669"/>
    <property type="project" value="UniProtKB-UniRule"/>
</dbReference>
<dbReference type="EC" id="5.6.2.2" evidence="11"/>
<dbReference type="NCBIfam" id="TIGR01055">
    <property type="entry name" value="parE_Gneg"/>
    <property type="match status" value="1"/>
</dbReference>
<comment type="similarity">
    <text evidence="11">Belongs to the type II topoisomerase family. ParE type 1 subfamily.</text>
</comment>
<feature type="binding site" evidence="11">
    <location>
        <position position="148"/>
    </location>
    <ligand>
        <name>ATP</name>
        <dbReference type="ChEBI" id="CHEBI:30616"/>
    </ligand>
</feature>
<dbReference type="CDD" id="cd16928">
    <property type="entry name" value="HATPase_GyrB-like"/>
    <property type="match status" value="1"/>
</dbReference>
<feature type="binding site" evidence="11">
    <location>
        <position position="108"/>
    </location>
    <ligand>
        <name>ATP</name>
        <dbReference type="ChEBI" id="CHEBI:30616"/>
    </ligand>
</feature>
<dbReference type="InterPro" id="IPR000565">
    <property type="entry name" value="Topo_IIA_B"/>
</dbReference>
<dbReference type="PANTHER" id="PTHR45866">
    <property type="entry name" value="DNA GYRASE/TOPOISOMERASE SUBUNIT B"/>
    <property type="match status" value="1"/>
</dbReference>
<dbReference type="InterPro" id="IPR005737">
    <property type="entry name" value="TopoIV_B_Gneg"/>
</dbReference>
<dbReference type="PRINTS" id="PR00418">
    <property type="entry name" value="TPI2FAMILY"/>
</dbReference>
<dbReference type="Pfam" id="PF00204">
    <property type="entry name" value="DNA_gyraseB"/>
    <property type="match status" value="1"/>
</dbReference>
<dbReference type="PANTHER" id="PTHR45866:SF4">
    <property type="entry name" value="DNA TOPOISOMERASE 4 SUBUNIT B"/>
    <property type="match status" value="1"/>
</dbReference>
<keyword evidence="3" id="KW-0479">Metal-binding</keyword>
<keyword evidence="4 11" id="KW-0547">Nucleotide-binding</keyword>
<dbReference type="InterPro" id="IPR014721">
    <property type="entry name" value="Ribsml_uS5_D2-typ_fold_subgr"/>
</dbReference>
<dbReference type="EMBL" id="CU459003">
    <property type="protein sequence ID" value="CAM75293.1"/>
    <property type="molecule type" value="Genomic_DNA"/>
</dbReference>
<dbReference type="HAMAP" id="MF_00938">
    <property type="entry name" value="ParE_type1"/>
    <property type="match status" value="1"/>
</dbReference>
<evidence type="ECO:0000256" key="1">
    <source>
        <dbReference type="ARBA" id="ARBA00000185"/>
    </source>
</evidence>
<name>A4TXD6_9PROT</name>
<keyword evidence="6" id="KW-0460">Magnesium</keyword>
<evidence type="ECO:0000256" key="7">
    <source>
        <dbReference type="ARBA" id="ARBA00023029"/>
    </source>
</evidence>